<dbReference type="InterPro" id="IPR036890">
    <property type="entry name" value="HATPase_C_sf"/>
</dbReference>
<dbReference type="InterPro" id="IPR051315">
    <property type="entry name" value="Bact_Chemotaxis_CheA"/>
</dbReference>
<feature type="compositionally biased region" description="Low complexity" evidence="13">
    <location>
        <begin position="274"/>
        <end position="292"/>
    </location>
</feature>
<gene>
    <name evidence="17" type="ORF">SAMN04515678_10668</name>
</gene>
<dbReference type="GO" id="GO:0000155">
    <property type="term" value="F:phosphorelay sensor kinase activity"/>
    <property type="evidence" value="ECO:0007669"/>
    <property type="project" value="InterPro"/>
</dbReference>
<evidence type="ECO:0000256" key="2">
    <source>
        <dbReference type="ARBA" id="ARBA00012438"/>
    </source>
</evidence>
<dbReference type="Gene3D" id="3.30.565.10">
    <property type="entry name" value="Histidine kinase-like ATPase, C-terminal domain"/>
    <property type="match status" value="1"/>
</dbReference>
<dbReference type="SUPFAM" id="SSF55874">
    <property type="entry name" value="ATPase domain of HSP90 chaperone/DNA topoisomerase II/histidine kinase"/>
    <property type="match status" value="1"/>
</dbReference>
<evidence type="ECO:0000259" key="14">
    <source>
        <dbReference type="PROSITE" id="PS50109"/>
    </source>
</evidence>
<feature type="domain" description="Histidine kinase" evidence="14">
    <location>
        <begin position="333"/>
        <end position="574"/>
    </location>
</feature>
<organism evidence="17 18">
    <name type="scientific">Roseivivax sediminis</name>
    <dbReference type="NCBI Taxonomy" id="936889"/>
    <lineage>
        <taxon>Bacteria</taxon>
        <taxon>Pseudomonadati</taxon>
        <taxon>Pseudomonadota</taxon>
        <taxon>Alphaproteobacteria</taxon>
        <taxon>Rhodobacterales</taxon>
        <taxon>Roseobacteraceae</taxon>
        <taxon>Roseivivax</taxon>
    </lineage>
</organism>
<comment type="function">
    <text evidence="11">Involved in the transmission of sensory signals from the chemoreceptors to the flagellar motors. CheA is autophosphorylated; it can transfer its phosphate group to either CheB or CheY.</text>
</comment>
<dbReference type="SMART" id="SM00073">
    <property type="entry name" value="HPT"/>
    <property type="match status" value="1"/>
</dbReference>
<evidence type="ECO:0000256" key="13">
    <source>
        <dbReference type="SAM" id="MobiDB-lite"/>
    </source>
</evidence>
<dbReference type="FunFam" id="2.30.30.40:FF:000048">
    <property type="entry name" value="Chemotaxis protein CheA, putative"/>
    <property type="match status" value="1"/>
</dbReference>
<feature type="modified residue" description="Phosphohistidine" evidence="12">
    <location>
        <position position="51"/>
    </location>
</feature>
<dbReference type="InterPro" id="IPR005467">
    <property type="entry name" value="His_kinase_dom"/>
</dbReference>
<dbReference type="InterPro" id="IPR003594">
    <property type="entry name" value="HATPase_dom"/>
</dbReference>
<keyword evidence="18" id="KW-1185">Reference proteome</keyword>
<dbReference type="EMBL" id="FOMS01000006">
    <property type="protein sequence ID" value="SFE08739.1"/>
    <property type="molecule type" value="Genomic_DNA"/>
</dbReference>
<evidence type="ECO:0000256" key="10">
    <source>
        <dbReference type="ARBA" id="ARBA00023012"/>
    </source>
</evidence>
<dbReference type="SUPFAM" id="SSF47226">
    <property type="entry name" value="Histidine-containing phosphotransfer domain, HPT domain"/>
    <property type="match status" value="1"/>
</dbReference>
<dbReference type="InterPro" id="IPR037006">
    <property type="entry name" value="CheA-like_homodim_sf"/>
</dbReference>
<dbReference type="InterPro" id="IPR008207">
    <property type="entry name" value="Sig_transdc_His_kin_Hpt_dom"/>
</dbReference>
<keyword evidence="7" id="KW-0547">Nucleotide-binding</keyword>
<dbReference type="SMART" id="SM00387">
    <property type="entry name" value="HATPase_c"/>
    <property type="match status" value="1"/>
</dbReference>
<sequence>MSSLDDIKQMFFLECDELLEALNDGLADIEASMPTGALDPEVINAVFRTVHSIKGGAASFGLEAIVRFSHCFETVLDQMRAGKLPPDAENIRILQRCADHLADLVAAGRADQAPDTATSEPLVAQLNGLIGDEGRASAEPVQVPEPEPEPESDDDDLSFPPLAIPLGPEDLAAPAQMLYRIDVTASAELFATGHEPVHLFRELAGLGDLTVRADTAGLPDLETLVPETPYLRWRLELATDSGEEDIREVFEFVDTLATVNIEQVEPETSATIGPASASEAASAPRNPSAESENTPLPLTAAKQSGAAPPKTAAAEASAPAAKGPKSTVRVDLDLVDSLINIVGELVINQSVLTQSFSEANVANRADIGSSLDEYKSLALQIQESVMSLRAQSVKQLFQRMARIVRETSEVAGKSVQFDTEGEDTEIDKTVIERLIEPLTHILRNAIDHGLETAESRLAAGKSETGTVCLSASHRSGRVLIEVSDDGAGIDRKRVFEIAASKGLIAQDAQLSEAEIDRLLFLPGFSTKAAVSDLSGRGVGMDVVQSAIRKLGGRVAITSAPGRGTTFSISLPLTLAVLDGMVVDVAGQTMVVPITAVLETIRPTRDDVHMMGSTAQVIKVRDTLVPIVDLGLAFGYRSCGLTVTELVLLLIETEQGERWALAVDRIIDQRQVVIKSLEGNYGHVPGVAAATILGDGKIALIIDPEETAQMAERDLPAPAPLLTAIGE</sequence>
<dbReference type="Gene3D" id="2.30.30.40">
    <property type="entry name" value="SH3 Domains"/>
    <property type="match status" value="1"/>
</dbReference>
<dbReference type="Gene3D" id="1.20.120.160">
    <property type="entry name" value="HPT domain"/>
    <property type="match status" value="1"/>
</dbReference>
<evidence type="ECO:0000259" key="16">
    <source>
        <dbReference type="PROSITE" id="PS50894"/>
    </source>
</evidence>
<evidence type="ECO:0000256" key="12">
    <source>
        <dbReference type="PROSITE-ProRule" id="PRU00110"/>
    </source>
</evidence>
<evidence type="ECO:0000313" key="17">
    <source>
        <dbReference type="EMBL" id="SFE08739.1"/>
    </source>
</evidence>
<dbReference type="PRINTS" id="PR00344">
    <property type="entry name" value="BCTRLSENSOR"/>
</dbReference>
<evidence type="ECO:0000256" key="3">
    <source>
        <dbReference type="ARBA" id="ARBA00021495"/>
    </source>
</evidence>
<dbReference type="GO" id="GO:0005524">
    <property type="term" value="F:ATP binding"/>
    <property type="evidence" value="ECO:0007669"/>
    <property type="project" value="UniProtKB-KW"/>
</dbReference>
<dbReference type="Pfam" id="PF02895">
    <property type="entry name" value="H-kinase_dim"/>
    <property type="match status" value="1"/>
</dbReference>
<dbReference type="EC" id="2.7.13.3" evidence="2"/>
<dbReference type="SUPFAM" id="SSF50341">
    <property type="entry name" value="CheW-like"/>
    <property type="match status" value="1"/>
</dbReference>
<dbReference type="InterPro" id="IPR036061">
    <property type="entry name" value="CheW-like_dom_sf"/>
</dbReference>
<keyword evidence="5 12" id="KW-0597">Phosphoprotein</keyword>
<evidence type="ECO:0000256" key="1">
    <source>
        <dbReference type="ARBA" id="ARBA00000085"/>
    </source>
</evidence>
<dbReference type="OrthoDB" id="9803176at2"/>
<dbReference type="CDD" id="cd16916">
    <property type="entry name" value="HATPase_CheA-like"/>
    <property type="match status" value="1"/>
</dbReference>
<dbReference type="Pfam" id="PF02518">
    <property type="entry name" value="HATPase_c"/>
    <property type="match status" value="1"/>
</dbReference>
<evidence type="ECO:0000256" key="9">
    <source>
        <dbReference type="ARBA" id="ARBA00022840"/>
    </source>
</evidence>
<reference evidence="17 18" key="1">
    <citation type="submission" date="2016-10" db="EMBL/GenBank/DDBJ databases">
        <authorList>
            <person name="Varghese N."/>
            <person name="Submissions S."/>
        </authorList>
    </citation>
    <scope>NUCLEOTIDE SEQUENCE [LARGE SCALE GENOMIC DNA]</scope>
    <source>
        <strain evidence="18">YIM D21,KCTC 23444,ACCC 10710</strain>
    </source>
</reference>
<dbReference type="InterPro" id="IPR004358">
    <property type="entry name" value="Sig_transdc_His_kin-like_C"/>
</dbReference>
<keyword evidence="6" id="KW-0808">Transferase</keyword>
<dbReference type="GO" id="GO:0006935">
    <property type="term" value="P:chemotaxis"/>
    <property type="evidence" value="ECO:0007669"/>
    <property type="project" value="UniProtKB-KW"/>
</dbReference>
<dbReference type="FunFam" id="3.30.565.10:FF:000016">
    <property type="entry name" value="Chemotaxis protein CheA, putative"/>
    <property type="match status" value="1"/>
</dbReference>
<evidence type="ECO:0000256" key="5">
    <source>
        <dbReference type="ARBA" id="ARBA00022553"/>
    </source>
</evidence>
<dbReference type="CDD" id="cd00088">
    <property type="entry name" value="HPT"/>
    <property type="match status" value="1"/>
</dbReference>
<evidence type="ECO:0000256" key="8">
    <source>
        <dbReference type="ARBA" id="ARBA00022777"/>
    </source>
</evidence>
<feature type="region of interest" description="Disordered" evidence="13">
    <location>
        <begin position="135"/>
        <end position="158"/>
    </location>
</feature>
<dbReference type="InterPro" id="IPR004105">
    <property type="entry name" value="CheA-like_dim"/>
</dbReference>
<dbReference type="AlphaFoldDB" id="A0A1I1XMX2"/>
<evidence type="ECO:0000256" key="6">
    <source>
        <dbReference type="ARBA" id="ARBA00022679"/>
    </source>
</evidence>
<dbReference type="PROSITE" id="PS50851">
    <property type="entry name" value="CHEW"/>
    <property type="match status" value="1"/>
</dbReference>
<dbReference type="SUPFAM" id="SSF47384">
    <property type="entry name" value="Homodimeric domain of signal transducing histidine kinase"/>
    <property type="match status" value="1"/>
</dbReference>
<keyword evidence="8 17" id="KW-0418">Kinase</keyword>
<feature type="domain" description="CheW-like" evidence="15">
    <location>
        <begin position="576"/>
        <end position="712"/>
    </location>
</feature>
<dbReference type="PANTHER" id="PTHR43395">
    <property type="entry name" value="SENSOR HISTIDINE KINASE CHEA"/>
    <property type="match status" value="1"/>
</dbReference>
<keyword evidence="9" id="KW-0067">ATP-binding</keyword>
<feature type="compositionally biased region" description="Low complexity" evidence="13">
    <location>
        <begin position="304"/>
        <end position="325"/>
    </location>
</feature>
<dbReference type="InterPro" id="IPR036641">
    <property type="entry name" value="HPT_dom_sf"/>
</dbReference>
<evidence type="ECO:0000259" key="15">
    <source>
        <dbReference type="PROSITE" id="PS50851"/>
    </source>
</evidence>
<keyword evidence="10" id="KW-0902">Two-component regulatory system</keyword>
<evidence type="ECO:0000256" key="11">
    <source>
        <dbReference type="ARBA" id="ARBA00035100"/>
    </source>
</evidence>
<comment type="catalytic activity">
    <reaction evidence="1">
        <text>ATP + protein L-histidine = ADP + protein N-phospho-L-histidine.</text>
        <dbReference type="EC" id="2.7.13.3"/>
    </reaction>
</comment>
<dbReference type="SMART" id="SM00260">
    <property type="entry name" value="CheW"/>
    <property type="match status" value="1"/>
</dbReference>
<dbReference type="GO" id="GO:0005737">
    <property type="term" value="C:cytoplasm"/>
    <property type="evidence" value="ECO:0007669"/>
    <property type="project" value="InterPro"/>
</dbReference>
<feature type="domain" description="HPt" evidence="16">
    <location>
        <begin position="1"/>
        <end position="108"/>
    </location>
</feature>
<dbReference type="InterPro" id="IPR036097">
    <property type="entry name" value="HisK_dim/P_sf"/>
</dbReference>
<dbReference type="RefSeq" id="WP_149755910.1">
    <property type="nucleotide sequence ID" value="NZ_FOMS01000006.1"/>
</dbReference>
<dbReference type="InterPro" id="IPR002545">
    <property type="entry name" value="CheW-lke_dom"/>
</dbReference>
<dbReference type="CDD" id="cd00731">
    <property type="entry name" value="CheA_reg"/>
    <property type="match status" value="1"/>
</dbReference>
<evidence type="ECO:0000256" key="7">
    <source>
        <dbReference type="ARBA" id="ARBA00022741"/>
    </source>
</evidence>
<proteinExistence type="predicted"/>
<feature type="region of interest" description="Disordered" evidence="13">
    <location>
        <begin position="264"/>
        <end position="325"/>
    </location>
</feature>
<evidence type="ECO:0000313" key="18">
    <source>
        <dbReference type="Proteomes" id="UP000325289"/>
    </source>
</evidence>
<dbReference type="Gene3D" id="1.10.287.560">
    <property type="entry name" value="Histidine kinase CheA-like, homodimeric domain"/>
    <property type="match status" value="1"/>
</dbReference>
<dbReference type="PANTHER" id="PTHR43395:SF10">
    <property type="entry name" value="CHEMOTAXIS PROTEIN CHEA"/>
    <property type="match status" value="1"/>
</dbReference>
<feature type="compositionally biased region" description="Acidic residues" evidence="13">
    <location>
        <begin position="146"/>
        <end position="157"/>
    </location>
</feature>
<evidence type="ECO:0000256" key="4">
    <source>
        <dbReference type="ARBA" id="ARBA00022500"/>
    </source>
</evidence>
<dbReference type="Pfam" id="PF01584">
    <property type="entry name" value="CheW"/>
    <property type="match status" value="1"/>
</dbReference>
<keyword evidence="4" id="KW-0145">Chemotaxis</keyword>
<dbReference type="PROSITE" id="PS50894">
    <property type="entry name" value="HPT"/>
    <property type="match status" value="1"/>
</dbReference>
<dbReference type="SMART" id="SM01231">
    <property type="entry name" value="H-kinase_dim"/>
    <property type="match status" value="1"/>
</dbReference>
<name>A0A1I1XMX2_9RHOB</name>
<dbReference type="Pfam" id="PF01627">
    <property type="entry name" value="Hpt"/>
    <property type="match status" value="1"/>
</dbReference>
<dbReference type="PROSITE" id="PS50109">
    <property type="entry name" value="HIS_KIN"/>
    <property type="match status" value="1"/>
</dbReference>
<dbReference type="Proteomes" id="UP000325289">
    <property type="component" value="Unassembled WGS sequence"/>
</dbReference>
<accession>A0A1I1XMX2</accession>
<protein>
    <recommendedName>
        <fullName evidence="3">Chemotaxis protein CheA</fullName>
        <ecNumber evidence="2">2.7.13.3</ecNumber>
    </recommendedName>
</protein>